<evidence type="ECO:0000313" key="2">
    <source>
        <dbReference type="EMBL" id="RYC30407.1"/>
    </source>
</evidence>
<evidence type="ECO:0000313" key="3">
    <source>
        <dbReference type="Proteomes" id="UP000290759"/>
    </source>
</evidence>
<dbReference type="GO" id="GO:0004305">
    <property type="term" value="F:ethanolamine kinase activity"/>
    <property type="evidence" value="ECO:0007669"/>
    <property type="project" value="TreeGrafter"/>
</dbReference>
<dbReference type="GO" id="GO:0006646">
    <property type="term" value="P:phosphatidylethanolamine biosynthetic process"/>
    <property type="evidence" value="ECO:0007669"/>
    <property type="project" value="TreeGrafter"/>
</dbReference>
<proteinExistence type="predicted"/>
<dbReference type="InterPro" id="IPR011009">
    <property type="entry name" value="Kinase-like_dom_sf"/>
</dbReference>
<feature type="domain" description="Aminoglycoside phosphotransferase" evidence="1">
    <location>
        <begin position="11"/>
        <end position="213"/>
    </location>
</feature>
<dbReference type="Proteomes" id="UP000290759">
    <property type="component" value="Unassembled WGS sequence"/>
</dbReference>
<dbReference type="PANTHER" id="PTHR22603">
    <property type="entry name" value="CHOLINE/ETHANOALAMINE KINASE"/>
    <property type="match status" value="1"/>
</dbReference>
<dbReference type="InterPro" id="IPR002575">
    <property type="entry name" value="Aminoglycoside_PTrfase"/>
</dbReference>
<keyword evidence="3" id="KW-1185">Reference proteome</keyword>
<comment type="caution">
    <text evidence="2">The sequence shown here is derived from an EMBL/GenBank/DDBJ whole genome shotgun (WGS) entry which is preliminary data.</text>
</comment>
<organism evidence="2 3">
    <name type="scientific">Lichenibacterium minor</name>
    <dbReference type="NCBI Taxonomy" id="2316528"/>
    <lineage>
        <taxon>Bacteria</taxon>
        <taxon>Pseudomonadati</taxon>
        <taxon>Pseudomonadota</taxon>
        <taxon>Alphaproteobacteria</taxon>
        <taxon>Hyphomicrobiales</taxon>
        <taxon>Lichenihabitantaceae</taxon>
        <taxon>Lichenibacterium</taxon>
    </lineage>
</organism>
<gene>
    <name evidence="2" type="ORF">D3273_18945</name>
</gene>
<dbReference type="PANTHER" id="PTHR22603:SF66">
    <property type="entry name" value="ETHANOLAMINE KINASE"/>
    <property type="match status" value="1"/>
</dbReference>
<reference evidence="2 3" key="1">
    <citation type="submission" date="2018-12" db="EMBL/GenBank/DDBJ databases">
        <authorList>
            <person name="Grouzdev D.S."/>
            <person name="Krutkina M.S."/>
        </authorList>
    </citation>
    <scope>NUCLEOTIDE SEQUENCE [LARGE SCALE GENOMIC DNA]</scope>
    <source>
        <strain evidence="2 3">RmlP026</strain>
    </source>
</reference>
<dbReference type="EMBL" id="QYBB01000026">
    <property type="protein sequence ID" value="RYC30407.1"/>
    <property type="molecule type" value="Genomic_DNA"/>
</dbReference>
<evidence type="ECO:0000259" key="1">
    <source>
        <dbReference type="Pfam" id="PF01636"/>
    </source>
</evidence>
<dbReference type="Gene3D" id="3.90.1200.10">
    <property type="match status" value="1"/>
</dbReference>
<accession>A0A4Q2U605</accession>
<protein>
    <recommendedName>
        <fullName evidence="1">Aminoglycoside phosphotransferase domain-containing protein</fullName>
    </recommendedName>
</protein>
<dbReference type="OrthoDB" id="179763at2"/>
<dbReference type="AlphaFoldDB" id="A0A4Q2U605"/>
<sequence>MHRAVASDCVRVERAGGAAAFLKIRHPDMAADVVPWAADAARKAAALGVGPDVLGEAEGVLALACLDPPWRTATVGDLQDADTLGRVLDAKRRLHADAPLGRRFCPFDRIRALAVEAAATEAPLPRDATSLLAAVDLVREAIAAAGFDLRFCHNDGTASNVMLDGTALRLVDFDAAGDNDPWFDVATTINEACEFDAERRAAVERYAGRCDERLFNRCRLYGAVDDLMWGLWGVTRAVTTRRSGIEFFKYGQWRLLHARTALAARDFETWLRRL</sequence>
<dbReference type="Pfam" id="PF01636">
    <property type="entry name" value="APH"/>
    <property type="match status" value="1"/>
</dbReference>
<dbReference type="SUPFAM" id="SSF56112">
    <property type="entry name" value="Protein kinase-like (PK-like)"/>
    <property type="match status" value="1"/>
</dbReference>
<name>A0A4Q2U605_9HYPH</name>
<reference evidence="2 3" key="2">
    <citation type="submission" date="2019-02" db="EMBL/GenBank/DDBJ databases">
        <title>'Lichenibacterium ramalinii' gen. nov. sp. nov., 'Lichenibacterium minor' gen. nov. sp. nov.</title>
        <authorList>
            <person name="Pankratov T."/>
        </authorList>
    </citation>
    <scope>NUCLEOTIDE SEQUENCE [LARGE SCALE GENOMIC DNA]</scope>
    <source>
        <strain evidence="2 3">RmlP026</strain>
    </source>
</reference>
<dbReference type="GO" id="GO:0005737">
    <property type="term" value="C:cytoplasm"/>
    <property type="evidence" value="ECO:0007669"/>
    <property type="project" value="TreeGrafter"/>
</dbReference>